<name>A0A382QM85_9ZZZZ</name>
<accession>A0A382QM85</accession>
<dbReference type="SUPFAM" id="SSF51395">
    <property type="entry name" value="FMN-linked oxidoreductases"/>
    <property type="match status" value="1"/>
</dbReference>
<evidence type="ECO:0000259" key="3">
    <source>
        <dbReference type="Pfam" id="PF00724"/>
    </source>
</evidence>
<dbReference type="PANTHER" id="PTHR43656">
    <property type="entry name" value="BINDING OXIDOREDUCTASE, PUTATIVE (AFU_ORTHOLOGUE AFUA_2G08260)-RELATED"/>
    <property type="match status" value="1"/>
</dbReference>
<feature type="domain" description="NADH:flavin oxidoreductase/NADH oxidase N-terminal" evidence="3">
    <location>
        <begin position="13"/>
        <end position="260"/>
    </location>
</feature>
<sequence>MTDTISTDRIDPFSPWKLRTLELPNRFIKAATFEGHCKGGKPDREGLGAFHEAFAAGGTGLCTVSYGSIEPGGRTFNDQMCLQDDILDDLKEVTDRIHKHGAKTAIQLAHCGNSSKWSGWIGRRARGPSNGFNALGTFVGTPFARALKKPELAELTRQYRSAAERAIKAGFDAVELHMGHGYLLSQFLSPAVNKRKDEYGGCAENRARFPVEVLQAVRQGVGDAVPIIVKMNLRDGFRGGVEIKDSIVTARLLEANDADALVLSGGFSSKNAMYLFRGPTFVEE</sequence>
<proteinExistence type="predicted"/>
<organism evidence="4">
    <name type="scientific">marine metagenome</name>
    <dbReference type="NCBI Taxonomy" id="408172"/>
    <lineage>
        <taxon>unclassified sequences</taxon>
        <taxon>metagenomes</taxon>
        <taxon>ecological metagenomes</taxon>
    </lineage>
</organism>
<dbReference type="GO" id="GO:0010181">
    <property type="term" value="F:FMN binding"/>
    <property type="evidence" value="ECO:0007669"/>
    <property type="project" value="InterPro"/>
</dbReference>
<reference evidence="4" key="1">
    <citation type="submission" date="2018-05" db="EMBL/GenBank/DDBJ databases">
        <authorList>
            <person name="Lanie J.A."/>
            <person name="Ng W.-L."/>
            <person name="Kazmierczak K.M."/>
            <person name="Andrzejewski T.M."/>
            <person name="Davidsen T.M."/>
            <person name="Wayne K.J."/>
            <person name="Tettelin H."/>
            <person name="Glass J.I."/>
            <person name="Rusch D."/>
            <person name="Podicherti R."/>
            <person name="Tsui H.-C.T."/>
            <person name="Winkler M.E."/>
        </authorList>
    </citation>
    <scope>NUCLEOTIDE SEQUENCE</scope>
</reference>
<protein>
    <recommendedName>
        <fullName evidence="3">NADH:flavin oxidoreductase/NADH oxidase N-terminal domain-containing protein</fullName>
    </recommendedName>
</protein>
<keyword evidence="1" id="KW-0285">Flavoprotein</keyword>
<dbReference type="EMBL" id="UINC01115085">
    <property type="protein sequence ID" value="SVC85852.1"/>
    <property type="molecule type" value="Genomic_DNA"/>
</dbReference>
<feature type="non-terminal residue" evidence="4">
    <location>
        <position position="284"/>
    </location>
</feature>
<dbReference type="GO" id="GO:0016491">
    <property type="term" value="F:oxidoreductase activity"/>
    <property type="evidence" value="ECO:0007669"/>
    <property type="project" value="UniProtKB-KW"/>
</dbReference>
<gene>
    <name evidence="4" type="ORF">METZ01_LOCUS338706</name>
</gene>
<evidence type="ECO:0000256" key="2">
    <source>
        <dbReference type="ARBA" id="ARBA00023002"/>
    </source>
</evidence>
<evidence type="ECO:0000313" key="4">
    <source>
        <dbReference type="EMBL" id="SVC85852.1"/>
    </source>
</evidence>
<dbReference type="CDD" id="cd02803">
    <property type="entry name" value="OYE_like_FMN_family"/>
    <property type="match status" value="1"/>
</dbReference>
<dbReference type="Gene3D" id="3.20.20.70">
    <property type="entry name" value="Aldolase class I"/>
    <property type="match status" value="1"/>
</dbReference>
<dbReference type="InterPro" id="IPR013785">
    <property type="entry name" value="Aldolase_TIM"/>
</dbReference>
<dbReference type="PANTHER" id="PTHR43656:SF2">
    <property type="entry name" value="BINDING OXIDOREDUCTASE, PUTATIVE (AFU_ORTHOLOGUE AFUA_2G08260)-RELATED"/>
    <property type="match status" value="1"/>
</dbReference>
<dbReference type="Pfam" id="PF00724">
    <property type="entry name" value="Oxidored_FMN"/>
    <property type="match status" value="1"/>
</dbReference>
<evidence type="ECO:0000256" key="1">
    <source>
        <dbReference type="ARBA" id="ARBA00022630"/>
    </source>
</evidence>
<keyword evidence="2" id="KW-0560">Oxidoreductase</keyword>
<dbReference type="InterPro" id="IPR001155">
    <property type="entry name" value="OxRdtase_FMN_N"/>
</dbReference>
<dbReference type="InterPro" id="IPR051799">
    <property type="entry name" value="NADH_flavin_oxidoreductase"/>
</dbReference>
<dbReference type="AlphaFoldDB" id="A0A382QM85"/>